<accession>A0A420J9P4</accession>
<sequence>MKRIKETKPLRSSRKKLTKTLANEVEGVLPNSIQKLEFQLDDDNEGLEEEENIFFDNISHSDSTTQNISRMDAKLSRNDLALIYLKEL</sequence>
<protein>
    <submittedName>
        <fullName evidence="1">Uncharacterized protein</fullName>
    </submittedName>
</protein>
<gene>
    <name evidence="1" type="ORF">GcM3_012042</name>
</gene>
<evidence type="ECO:0000313" key="2">
    <source>
        <dbReference type="Proteomes" id="UP000283383"/>
    </source>
</evidence>
<dbReference type="Proteomes" id="UP000283383">
    <property type="component" value="Unassembled WGS sequence"/>
</dbReference>
<proteinExistence type="predicted"/>
<dbReference type="AlphaFoldDB" id="A0A420J9P4"/>
<name>A0A420J9P4_9PEZI</name>
<evidence type="ECO:0000313" key="1">
    <source>
        <dbReference type="EMBL" id="RKF83507.1"/>
    </source>
</evidence>
<dbReference type="EMBL" id="MCBQ01001272">
    <property type="protein sequence ID" value="RKF83507.1"/>
    <property type="molecule type" value="Genomic_DNA"/>
</dbReference>
<reference evidence="1 2" key="1">
    <citation type="journal article" date="2018" name="BMC Genomics">
        <title>Comparative genome analyses reveal sequence features reflecting distinct modes of host-adaptation between dicot and monocot powdery mildew.</title>
        <authorList>
            <person name="Wu Y."/>
            <person name="Ma X."/>
            <person name="Pan Z."/>
            <person name="Kale S.D."/>
            <person name="Song Y."/>
            <person name="King H."/>
            <person name="Zhang Q."/>
            <person name="Presley C."/>
            <person name="Deng X."/>
            <person name="Wei C.I."/>
            <person name="Xiao S."/>
        </authorList>
    </citation>
    <scope>NUCLEOTIDE SEQUENCE [LARGE SCALE GENOMIC DNA]</scope>
    <source>
        <strain evidence="1">UMSG3</strain>
    </source>
</reference>
<comment type="caution">
    <text evidence="1">The sequence shown here is derived from an EMBL/GenBank/DDBJ whole genome shotgun (WGS) entry which is preliminary data.</text>
</comment>
<keyword evidence="2" id="KW-1185">Reference proteome</keyword>
<organism evidence="1 2">
    <name type="scientific">Golovinomyces cichoracearum</name>
    <dbReference type="NCBI Taxonomy" id="62708"/>
    <lineage>
        <taxon>Eukaryota</taxon>
        <taxon>Fungi</taxon>
        <taxon>Dikarya</taxon>
        <taxon>Ascomycota</taxon>
        <taxon>Pezizomycotina</taxon>
        <taxon>Leotiomycetes</taxon>
        <taxon>Erysiphales</taxon>
        <taxon>Erysiphaceae</taxon>
        <taxon>Golovinomyces</taxon>
    </lineage>
</organism>